<dbReference type="AlphaFoldDB" id="A0A095BWW8"/>
<accession>A0A095BWW8</accession>
<name>A0A095BWW8_SCHHA</name>
<evidence type="ECO:0000313" key="1">
    <source>
        <dbReference type="EMBL" id="KGB33533.1"/>
    </source>
</evidence>
<organism evidence="1">
    <name type="scientific">Schistosoma haematobium</name>
    <name type="common">Blood fluke</name>
    <dbReference type="NCBI Taxonomy" id="6185"/>
    <lineage>
        <taxon>Eukaryota</taxon>
        <taxon>Metazoa</taxon>
        <taxon>Spiralia</taxon>
        <taxon>Lophotrochozoa</taxon>
        <taxon>Platyhelminthes</taxon>
        <taxon>Trematoda</taxon>
        <taxon>Digenea</taxon>
        <taxon>Strigeidida</taxon>
        <taxon>Schistosomatoidea</taxon>
        <taxon>Schistosomatidae</taxon>
        <taxon>Schistosoma</taxon>
    </lineage>
</organism>
<dbReference type="EMBL" id="KL250553">
    <property type="protein sequence ID" value="KGB33533.1"/>
    <property type="molecule type" value="Genomic_DNA"/>
</dbReference>
<protein>
    <submittedName>
        <fullName evidence="1">Uncharacterized protein</fullName>
    </submittedName>
</protein>
<reference evidence="1" key="1">
    <citation type="journal article" date="2012" name="Nat. Genet.">
        <title>Whole-genome sequence of Schistosoma haematobium.</title>
        <authorList>
            <person name="Young N.D."/>
            <person name="Jex A.R."/>
            <person name="Li B."/>
            <person name="Liu S."/>
            <person name="Yang L."/>
            <person name="Xiong Z."/>
            <person name="Li Y."/>
            <person name="Cantacessi C."/>
            <person name="Hall R.S."/>
            <person name="Xu X."/>
            <person name="Chen F."/>
            <person name="Wu X."/>
            <person name="Zerlotini A."/>
            <person name="Oliveira G."/>
            <person name="Hofmann A."/>
            <person name="Zhang G."/>
            <person name="Fang X."/>
            <person name="Kang Y."/>
            <person name="Campbell B.E."/>
            <person name="Loukas A."/>
            <person name="Ranganathan S."/>
            <person name="Rollinson D."/>
            <person name="Rinaldi G."/>
            <person name="Brindley P.J."/>
            <person name="Yang H."/>
            <person name="Wang J."/>
            <person name="Wang J."/>
            <person name="Gasser R.B."/>
        </authorList>
    </citation>
    <scope>NUCLEOTIDE SEQUENCE [LARGE SCALE GENOMIC DNA]</scope>
</reference>
<proteinExistence type="predicted"/>
<gene>
    <name evidence="1" type="ORF">MS3_01717</name>
</gene>
<sequence length="105" mass="12100">MLMSEPFRSELYNNTLAICDKLPKLSIMCNALLHDIFMAITLSFSEQFVVYRLCKTILMNACVYQQPSNCLSMDKIIFEVLITFDSREMPDTKIPETIKAVNKSH</sequence>